<evidence type="ECO:0000313" key="1">
    <source>
        <dbReference type="EMBL" id="KKB41038.1"/>
    </source>
</evidence>
<dbReference type="EMBL" id="JWIR02000025">
    <property type="protein sequence ID" value="KKB41038.1"/>
    <property type="molecule type" value="Genomic_DNA"/>
</dbReference>
<dbReference type="STRING" id="1221996.QY95_01101"/>
<reference evidence="1" key="1">
    <citation type="submission" date="2015-02" db="EMBL/GenBank/DDBJ databases">
        <title>Genome Assembly of Bacillaceae bacterium MTCC 8252.</title>
        <authorList>
            <person name="Verma A."/>
            <person name="Khatri I."/>
            <person name="Mual P."/>
            <person name="Subramanian S."/>
            <person name="Krishnamurthi S."/>
        </authorList>
    </citation>
    <scope>NUCLEOTIDE SEQUENCE [LARGE SCALE GENOMIC DNA]</scope>
    <source>
        <strain evidence="1">MTCC 8252</strain>
    </source>
</reference>
<proteinExistence type="predicted"/>
<evidence type="ECO:0000313" key="2">
    <source>
        <dbReference type="Proteomes" id="UP000031563"/>
    </source>
</evidence>
<dbReference type="Proteomes" id="UP000031563">
    <property type="component" value="Unassembled WGS sequence"/>
</dbReference>
<dbReference type="AlphaFoldDB" id="A0A0F5I6H6"/>
<protein>
    <submittedName>
        <fullName evidence="1">Uncharacterized protein</fullName>
    </submittedName>
</protein>
<comment type="caution">
    <text evidence="1">The sequence shown here is derived from an EMBL/GenBank/DDBJ whole genome shotgun (WGS) entry which is preliminary data.</text>
</comment>
<name>A0A0F5I6H6_BACTR</name>
<accession>A0A0F5I6H6</accession>
<organism evidence="1 2">
    <name type="scientific">Bacillus thermotolerans</name>
    <name type="common">Quasibacillus thermotolerans</name>
    <dbReference type="NCBI Taxonomy" id="1221996"/>
    <lineage>
        <taxon>Bacteria</taxon>
        <taxon>Bacillati</taxon>
        <taxon>Bacillota</taxon>
        <taxon>Bacilli</taxon>
        <taxon>Bacillales</taxon>
        <taxon>Bacillaceae</taxon>
        <taxon>Bacillus</taxon>
    </lineage>
</organism>
<keyword evidence="2" id="KW-1185">Reference proteome</keyword>
<sequence>MLQPIHIKQTRKTQAGAGKHMVKQKYLPILLRMDTHKEGKK</sequence>
<gene>
    <name evidence="1" type="ORF">QY95_01101</name>
</gene>